<dbReference type="PROSITE" id="PS51375">
    <property type="entry name" value="PPR"/>
    <property type="match status" value="5"/>
</dbReference>
<accession>A0A834Z0D8</accession>
<name>A0A834Z0D8_TETSI</name>
<dbReference type="Pfam" id="PF13041">
    <property type="entry name" value="PPR_2"/>
    <property type="match status" value="4"/>
</dbReference>
<dbReference type="InterPro" id="IPR046848">
    <property type="entry name" value="E_motif"/>
</dbReference>
<organism evidence="3 4">
    <name type="scientific">Tetracentron sinense</name>
    <name type="common">Spur-leaf</name>
    <dbReference type="NCBI Taxonomy" id="13715"/>
    <lineage>
        <taxon>Eukaryota</taxon>
        <taxon>Viridiplantae</taxon>
        <taxon>Streptophyta</taxon>
        <taxon>Embryophyta</taxon>
        <taxon>Tracheophyta</taxon>
        <taxon>Spermatophyta</taxon>
        <taxon>Magnoliopsida</taxon>
        <taxon>Trochodendrales</taxon>
        <taxon>Trochodendraceae</taxon>
        <taxon>Tetracentron</taxon>
    </lineage>
</organism>
<dbReference type="InterPro" id="IPR002885">
    <property type="entry name" value="PPR_rpt"/>
</dbReference>
<dbReference type="Proteomes" id="UP000655225">
    <property type="component" value="Unassembled WGS sequence"/>
</dbReference>
<feature type="repeat" description="PPR" evidence="2">
    <location>
        <begin position="19"/>
        <end position="53"/>
    </location>
</feature>
<dbReference type="GO" id="GO:0003723">
    <property type="term" value="F:RNA binding"/>
    <property type="evidence" value="ECO:0007669"/>
    <property type="project" value="InterPro"/>
</dbReference>
<proteinExistence type="predicted"/>
<dbReference type="FunFam" id="1.25.40.10:FF:001093">
    <property type="entry name" value="Pentatricopeptide repeat-containing protein At2g34400"/>
    <property type="match status" value="1"/>
</dbReference>
<reference evidence="3 4" key="1">
    <citation type="submission" date="2020-04" db="EMBL/GenBank/DDBJ databases">
        <title>Plant Genome Project.</title>
        <authorList>
            <person name="Zhang R.-G."/>
        </authorList>
    </citation>
    <scope>NUCLEOTIDE SEQUENCE [LARGE SCALE GENOMIC DNA]</scope>
    <source>
        <strain evidence="3">YNK0</strain>
        <tissue evidence="3">Leaf</tissue>
    </source>
</reference>
<dbReference type="NCBIfam" id="TIGR00756">
    <property type="entry name" value="PPR"/>
    <property type="match status" value="4"/>
</dbReference>
<dbReference type="InterPro" id="IPR011990">
    <property type="entry name" value="TPR-like_helical_dom_sf"/>
</dbReference>
<feature type="repeat" description="PPR" evidence="2">
    <location>
        <begin position="380"/>
        <end position="414"/>
    </location>
</feature>
<dbReference type="EMBL" id="JABCRI010000012">
    <property type="protein sequence ID" value="KAF8396221.1"/>
    <property type="molecule type" value="Genomic_DNA"/>
</dbReference>
<dbReference type="Pfam" id="PF01535">
    <property type="entry name" value="PPR"/>
    <property type="match status" value="2"/>
</dbReference>
<dbReference type="Pfam" id="PF20431">
    <property type="entry name" value="E_motif"/>
    <property type="match status" value="1"/>
</dbReference>
<comment type="caution">
    <text evidence="3">The sequence shown here is derived from an EMBL/GenBank/DDBJ whole genome shotgun (WGS) entry which is preliminary data.</text>
</comment>
<dbReference type="Pfam" id="PF13812">
    <property type="entry name" value="PPR_3"/>
    <property type="match status" value="1"/>
</dbReference>
<feature type="repeat" description="PPR" evidence="2">
    <location>
        <begin position="178"/>
        <end position="212"/>
    </location>
</feature>
<dbReference type="AlphaFoldDB" id="A0A834Z0D8"/>
<dbReference type="PANTHER" id="PTHR47926:SF428">
    <property type="entry name" value="(WILD MALAYSIAN BANANA) HYPOTHETICAL PROTEIN"/>
    <property type="match status" value="1"/>
</dbReference>
<dbReference type="FunFam" id="1.25.40.10:FF:000196">
    <property type="entry name" value="Pentatricopeptide repeat-containing protein At4g14850"/>
    <property type="match status" value="1"/>
</dbReference>
<keyword evidence="4" id="KW-1185">Reference proteome</keyword>
<dbReference type="OMA" id="EWNNASE"/>
<feature type="repeat" description="PPR" evidence="2">
    <location>
        <begin position="279"/>
        <end position="313"/>
    </location>
</feature>
<evidence type="ECO:0000313" key="3">
    <source>
        <dbReference type="EMBL" id="KAF8396221.1"/>
    </source>
</evidence>
<evidence type="ECO:0000256" key="2">
    <source>
        <dbReference type="PROSITE-ProRule" id="PRU00708"/>
    </source>
</evidence>
<evidence type="ECO:0000313" key="4">
    <source>
        <dbReference type="Proteomes" id="UP000655225"/>
    </source>
</evidence>
<dbReference type="OrthoDB" id="1882346at2759"/>
<dbReference type="InterPro" id="IPR046960">
    <property type="entry name" value="PPR_At4g14850-like_plant"/>
</dbReference>
<dbReference type="PANTHER" id="PTHR47926">
    <property type="entry name" value="PENTATRICOPEPTIDE REPEAT-CONTAINING PROTEIN"/>
    <property type="match status" value="1"/>
</dbReference>
<dbReference type="GO" id="GO:0009451">
    <property type="term" value="P:RNA modification"/>
    <property type="evidence" value="ECO:0007669"/>
    <property type="project" value="InterPro"/>
</dbReference>
<sequence>MFKAQILHASLFKNGIQNDVYRCNLLLQAYIKSGALSDAQKLLHLMPHPNVVSFNTLLSGFFNSRLLHQALQFFALSPISDSQSWNILISGCIHNQRPKEAMTHFVQMRHSSFRPDNFTYATVIPCCDYQIGRQIHAEIIKVCSNSDAFLGTNLLRLYAEVGEMGDARKVFDEMPNRDLITWNALISCYSKYGMGEVSMELFRQLVREGIFADEFTYAIVLNEFASRLQVFEAMMVHSLIIRSGFCSDRFISNALVNLYSKCGFVASAARLFEEIPERDVVSWTAMIVGMSQSGNVKDAVWLFVQMRLSGLEPNSFTFGGLLCAFASANAFERGKQFHGLVLKFGLETNVVVGSAIVDMYTKCGEMNDALGFFERMPERDIVSWNGMICGFAQNGEAMKALELFNEMMQLGSTGIFPNHITFVGVLSACSDGGLLNEGRCYFNDMIHKYLIEPKPEHYTCMVDILARAGLLDEAEALILTLPFKPDSVMWTVLLGACKLHRNLRMAKRVSKQLYADEPKNSSNYVLLANTYTDNGEWGDAVKVREAMVARGAQKMTECSRIEIRNCFHSFVAGDRYHPQIELVSEVLQRLCMQMEERND</sequence>
<dbReference type="FunFam" id="1.25.40.10:FF:000442">
    <property type="entry name" value="Pentatricopeptide repeat-containing protein At3g49710"/>
    <property type="match status" value="1"/>
</dbReference>
<gene>
    <name evidence="3" type="ORF">HHK36_017835</name>
</gene>
<evidence type="ECO:0000256" key="1">
    <source>
        <dbReference type="ARBA" id="ARBA00022737"/>
    </source>
</evidence>
<keyword evidence="1" id="KW-0677">Repeat</keyword>
<feature type="repeat" description="PPR" evidence="2">
    <location>
        <begin position="81"/>
        <end position="115"/>
    </location>
</feature>
<protein>
    <submittedName>
        <fullName evidence="3">Uncharacterized protein</fullName>
    </submittedName>
</protein>
<dbReference type="FunFam" id="1.25.40.10:FF:000285">
    <property type="entry name" value="Pentatricopeptide repeat-containing protein, chloroplastic"/>
    <property type="match status" value="1"/>
</dbReference>
<dbReference type="Gene3D" id="1.25.40.10">
    <property type="entry name" value="Tetratricopeptide repeat domain"/>
    <property type="match status" value="5"/>
</dbReference>